<dbReference type="Proteomes" id="UP001379945">
    <property type="component" value="Unassembled WGS sequence"/>
</dbReference>
<dbReference type="Gene3D" id="2.60.40.1200">
    <property type="match status" value="2"/>
</dbReference>
<reference evidence="3 4" key="1">
    <citation type="submission" date="2024-04" db="EMBL/GenBank/DDBJ databases">
        <title>Novel species of the genus Ideonella isolated from streams.</title>
        <authorList>
            <person name="Lu H."/>
        </authorList>
    </citation>
    <scope>NUCLEOTIDE SEQUENCE [LARGE SCALE GENOMIC DNA]</scope>
    <source>
        <strain evidence="3 4">LYT19W</strain>
    </source>
</reference>
<evidence type="ECO:0000313" key="4">
    <source>
        <dbReference type="Proteomes" id="UP001379945"/>
    </source>
</evidence>
<dbReference type="Pfam" id="PF17803">
    <property type="entry name" value="Cadherin_4"/>
    <property type="match status" value="2"/>
</dbReference>
<dbReference type="InterPro" id="IPR040853">
    <property type="entry name" value="RapA2_cadherin-like"/>
</dbReference>
<dbReference type="Gene3D" id="2.60.40.2810">
    <property type="match status" value="1"/>
</dbReference>
<evidence type="ECO:0000259" key="2">
    <source>
        <dbReference type="Pfam" id="PF17803"/>
    </source>
</evidence>
<dbReference type="RefSeq" id="WP_341400538.1">
    <property type="nucleotide sequence ID" value="NZ_JBBUTI010000014.1"/>
</dbReference>
<evidence type="ECO:0000256" key="1">
    <source>
        <dbReference type="SAM" id="MobiDB-lite"/>
    </source>
</evidence>
<dbReference type="EMBL" id="JBBUTI010000014">
    <property type="protein sequence ID" value="MEK8048232.1"/>
    <property type="molecule type" value="Genomic_DNA"/>
</dbReference>
<keyword evidence="4" id="KW-1185">Reference proteome</keyword>
<organism evidence="3 4">
    <name type="scientific">Ideonella margarita</name>
    <dbReference type="NCBI Taxonomy" id="2984191"/>
    <lineage>
        <taxon>Bacteria</taxon>
        <taxon>Pseudomonadati</taxon>
        <taxon>Pseudomonadota</taxon>
        <taxon>Betaproteobacteria</taxon>
        <taxon>Burkholderiales</taxon>
        <taxon>Sphaerotilaceae</taxon>
        <taxon>Ideonella</taxon>
    </lineage>
</organism>
<dbReference type="InterPro" id="IPR015919">
    <property type="entry name" value="Cadherin-like_sf"/>
</dbReference>
<proteinExistence type="predicted"/>
<dbReference type="Gene3D" id="2.60.40.3440">
    <property type="match status" value="1"/>
</dbReference>
<evidence type="ECO:0000313" key="3">
    <source>
        <dbReference type="EMBL" id="MEK8048232.1"/>
    </source>
</evidence>
<dbReference type="NCBIfam" id="NF012211">
    <property type="entry name" value="tand_rpt_95"/>
    <property type="match status" value="2"/>
</dbReference>
<dbReference type="Pfam" id="PF17963">
    <property type="entry name" value="Big_9"/>
    <property type="match status" value="1"/>
</dbReference>
<name>A0ABU9CCN7_9BURK</name>
<feature type="non-terminal residue" evidence="3">
    <location>
        <position position="644"/>
    </location>
</feature>
<protein>
    <submittedName>
        <fullName evidence="3">Ig-like domain-containing protein</fullName>
    </submittedName>
</protein>
<accession>A0ABU9CCN7</accession>
<feature type="domain" description="RapA2 cadherin-like" evidence="2">
    <location>
        <begin position="275"/>
        <end position="365"/>
    </location>
</feature>
<feature type="domain" description="RapA2 cadherin-like" evidence="2">
    <location>
        <begin position="393"/>
        <end position="471"/>
    </location>
</feature>
<feature type="compositionally biased region" description="Polar residues" evidence="1">
    <location>
        <begin position="186"/>
        <end position="202"/>
    </location>
</feature>
<comment type="caution">
    <text evidence="3">The sequence shown here is derived from an EMBL/GenBank/DDBJ whole genome shotgun (WGS) entry which is preliminary data.</text>
</comment>
<sequence length="644" mass="63813">MSSQNTNNSSAQAATVAANATTGKTIAVSIGYASVGSQAGLDASVKAAIAKGYNPVRKLTGKVVGVWGEALLRTADGEIRPLKVGDVVKKGDVVLTAQDGIIQIEGARDTKAAPSEIDRVIEQVAQGAPEAVTAAGNTPGDTLGEGLRVDRVAEAVTPAGFNLSGGNDQSAIRSFETAQEAPLTPDTATSDSVSAGEGSSVTFDPRANDSFSGGNVTVTSVAGQAIAVGTPVTIPQGTVVLNPNGTLTFTPTPNFNGTLNLTYTATDGTGTPVGANITITVTPVNDAPVANDDTVTVTEDTPVSGNVLGNDTDADGDTLTVTAVTVDRNGDGTPDTVTPGTPVTITTGGTPVGTLLVNPDGTFTFTPASDYNGPVPPVTYTVTDGQGGTDTGTLTLVVSPVDDASVLAADTNTVAQDTLATGNVLANDSDKDSTLSVGTFTVAGQTAAAGGFVTVAGVGTLTIASNGAYTFAPAAGYSGTVPTATYTTNTGSSATLNIEVTPAPAPPPPVDQPSVLAPDTKTVAEDSVATGNVLANDSDADDVLSVASFSVAGLPGTFAAGTTATIAGVGTLVINSNGGYTFTPVADYNGTVPQVSYTTNTGSSSTLDINVTPLDDTPAASDDLATTPEDTPVTIDVLANDTDA</sequence>
<feature type="region of interest" description="Disordered" evidence="1">
    <location>
        <begin position="178"/>
        <end position="208"/>
    </location>
</feature>
<dbReference type="SUPFAM" id="SSF49313">
    <property type="entry name" value="Cadherin-like"/>
    <property type="match status" value="1"/>
</dbReference>
<gene>
    <name evidence="3" type="ORF">AACH00_17905</name>
</gene>